<dbReference type="InterPro" id="IPR000626">
    <property type="entry name" value="Ubiquitin-like_dom"/>
</dbReference>
<dbReference type="InterPro" id="IPR029071">
    <property type="entry name" value="Ubiquitin-like_domsf"/>
</dbReference>
<dbReference type="Proteomes" id="UP001296104">
    <property type="component" value="Unassembled WGS sequence"/>
</dbReference>
<evidence type="ECO:0000256" key="1">
    <source>
        <dbReference type="SAM" id="MobiDB-lite"/>
    </source>
</evidence>
<dbReference type="PROSITE" id="PS50053">
    <property type="entry name" value="UBIQUITIN_2"/>
    <property type="match status" value="1"/>
</dbReference>
<evidence type="ECO:0000313" key="3">
    <source>
        <dbReference type="EMBL" id="CAK4034318.1"/>
    </source>
</evidence>
<dbReference type="Pfam" id="PF11976">
    <property type="entry name" value="Rad60-SLD"/>
    <property type="match status" value="1"/>
</dbReference>
<evidence type="ECO:0000259" key="2">
    <source>
        <dbReference type="PROSITE" id="PS50053"/>
    </source>
</evidence>
<protein>
    <submittedName>
        <fullName evidence="3">Smt3p</fullName>
    </submittedName>
</protein>
<gene>
    <name evidence="3" type="ORF">LECACI_7A009476</name>
</gene>
<keyword evidence="4" id="KW-1185">Reference proteome</keyword>
<dbReference type="InterPro" id="IPR022617">
    <property type="entry name" value="Rad60/SUMO-like_dom"/>
</dbReference>
<feature type="compositionally biased region" description="Pro residues" evidence="1">
    <location>
        <begin position="21"/>
        <end position="37"/>
    </location>
</feature>
<dbReference type="EMBL" id="CAVMBE010000112">
    <property type="protein sequence ID" value="CAK4034318.1"/>
    <property type="molecule type" value="Genomic_DNA"/>
</dbReference>
<dbReference type="SUPFAM" id="SSF54236">
    <property type="entry name" value="Ubiquitin-like"/>
    <property type="match status" value="1"/>
</dbReference>
<feature type="compositionally biased region" description="Polar residues" evidence="1">
    <location>
        <begin position="1"/>
        <end position="10"/>
    </location>
</feature>
<dbReference type="Gene3D" id="3.10.20.90">
    <property type="entry name" value="Phosphatidylinositol 3-kinase Catalytic Subunit, Chain A, domain 1"/>
    <property type="match status" value="1"/>
</dbReference>
<name>A0AAI8Z8B9_9PEZI</name>
<feature type="region of interest" description="Disordered" evidence="1">
    <location>
        <begin position="1"/>
        <end position="42"/>
    </location>
</feature>
<proteinExistence type="predicted"/>
<evidence type="ECO:0000313" key="4">
    <source>
        <dbReference type="Proteomes" id="UP001296104"/>
    </source>
</evidence>
<sequence>MSARYQQPTVSDADADGNDGGPPPGDPPHVTPPPPPEDPSHINLVIRHNTYGDVSFKLKKTTKLGKAMEVYSTRQQRDMKTMRFLFEGVRVNADDTPASLHLEDQDIIEVHEEQIGGGVSLV</sequence>
<organism evidence="3 4">
    <name type="scientific">Lecanosticta acicola</name>
    <dbReference type="NCBI Taxonomy" id="111012"/>
    <lineage>
        <taxon>Eukaryota</taxon>
        <taxon>Fungi</taxon>
        <taxon>Dikarya</taxon>
        <taxon>Ascomycota</taxon>
        <taxon>Pezizomycotina</taxon>
        <taxon>Dothideomycetes</taxon>
        <taxon>Dothideomycetidae</taxon>
        <taxon>Mycosphaerellales</taxon>
        <taxon>Mycosphaerellaceae</taxon>
        <taxon>Lecanosticta</taxon>
    </lineage>
</organism>
<feature type="domain" description="Ubiquitin-like" evidence="2">
    <location>
        <begin position="42"/>
        <end position="117"/>
    </location>
</feature>
<accession>A0AAI8Z8B9</accession>
<comment type="caution">
    <text evidence="3">The sequence shown here is derived from an EMBL/GenBank/DDBJ whole genome shotgun (WGS) entry which is preliminary data.</text>
</comment>
<dbReference type="AlphaFoldDB" id="A0AAI8Z8B9"/>
<reference evidence="3" key="1">
    <citation type="submission" date="2023-11" db="EMBL/GenBank/DDBJ databases">
        <authorList>
            <person name="Alioto T."/>
            <person name="Alioto T."/>
            <person name="Gomez Garrido J."/>
        </authorList>
    </citation>
    <scope>NUCLEOTIDE SEQUENCE</scope>
</reference>
<dbReference type="PANTHER" id="PTHR10562">
    <property type="entry name" value="SMALL UBIQUITIN-RELATED MODIFIER"/>
    <property type="match status" value="1"/>
</dbReference>